<keyword evidence="3" id="KW-1185">Reference proteome</keyword>
<feature type="transmembrane region" description="Helical" evidence="1">
    <location>
        <begin position="107"/>
        <end position="127"/>
    </location>
</feature>
<keyword evidence="1" id="KW-0812">Transmembrane</keyword>
<organism evidence="2 3">
    <name type="scientific">Paenibacillus aestuarii</name>
    <dbReference type="NCBI Taxonomy" id="516965"/>
    <lineage>
        <taxon>Bacteria</taxon>
        <taxon>Bacillati</taxon>
        <taxon>Bacillota</taxon>
        <taxon>Bacilli</taxon>
        <taxon>Bacillales</taxon>
        <taxon>Paenibacillaceae</taxon>
        <taxon>Paenibacillus</taxon>
    </lineage>
</organism>
<keyword evidence="1" id="KW-1133">Transmembrane helix</keyword>
<reference evidence="3" key="1">
    <citation type="journal article" date="2019" name="Int. J. Syst. Evol. Microbiol.">
        <title>The Global Catalogue of Microorganisms (GCM) 10K type strain sequencing project: providing services to taxonomists for standard genome sequencing and annotation.</title>
        <authorList>
            <consortium name="The Broad Institute Genomics Platform"/>
            <consortium name="The Broad Institute Genome Sequencing Center for Infectious Disease"/>
            <person name="Wu L."/>
            <person name="Ma J."/>
        </authorList>
    </citation>
    <scope>NUCLEOTIDE SEQUENCE [LARGE SCALE GENOMIC DNA]</scope>
    <source>
        <strain evidence="3">KACC 11904</strain>
    </source>
</reference>
<feature type="transmembrane region" description="Helical" evidence="1">
    <location>
        <begin position="191"/>
        <end position="212"/>
    </location>
</feature>
<protein>
    <submittedName>
        <fullName evidence="2">DUF1345 domain-containing protein</fullName>
    </submittedName>
</protein>
<proteinExistence type="predicted"/>
<accession>A0ABW0KIT8</accession>
<evidence type="ECO:0000313" key="2">
    <source>
        <dbReference type="EMBL" id="MFC5452536.1"/>
    </source>
</evidence>
<name>A0ABW0KIT8_9BACL</name>
<dbReference type="Proteomes" id="UP001596044">
    <property type="component" value="Unassembled WGS sequence"/>
</dbReference>
<gene>
    <name evidence="2" type="ORF">ACFPOG_30480</name>
</gene>
<feature type="transmembrane region" description="Helical" evidence="1">
    <location>
        <begin position="20"/>
        <end position="40"/>
    </location>
</feature>
<evidence type="ECO:0000313" key="3">
    <source>
        <dbReference type="Proteomes" id="UP001596044"/>
    </source>
</evidence>
<feature type="transmembrane region" description="Helical" evidence="1">
    <location>
        <begin position="46"/>
        <end position="64"/>
    </location>
</feature>
<dbReference type="RefSeq" id="WP_270880761.1">
    <property type="nucleotide sequence ID" value="NZ_JAQFVF010000038.1"/>
</dbReference>
<comment type="caution">
    <text evidence="2">The sequence shown here is derived from an EMBL/GenBank/DDBJ whole genome shotgun (WGS) entry which is preliminary data.</text>
</comment>
<keyword evidence="1" id="KW-0472">Membrane</keyword>
<sequence length="215" mass="24269">MKKISISMHEIPKNIRIPRWSFLIAILIIGVMLASLPEMLTVGPSWIIPALSFFFLVPLVYTVARGHHAFTRFFTFIIISIMTLGLISSVIFLIHTLFAHLAVASSLFRNAALLWVANIIVFTIWYWEVDQGGPIRRHTGYTQSPDFLFPQMTEGWTDWKPSFFDYLFLAFNTNTAFSPTDTLVMSGRAKLLMMTQAAISLVILAVLAARAVNIV</sequence>
<feature type="transmembrane region" description="Helical" evidence="1">
    <location>
        <begin position="76"/>
        <end position="101"/>
    </location>
</feature>
<dbReference type="EMBL" id="JBHSMJ010000054">
    <property type="protein sequence ID" value="MFC5452536.1"/>
    <property type="molecule type" value="Genomic_DNA"/>
</dbReference>
<evidence type="ECO:0000256" key="1">
    <source>
        <dbReference type="SAM" id="Phobius"/>
    </source>
</evidence>